<evidence type="ECO:0000259" key="1">
    <source>
        <dbReference type="Pfam" id="PF13391"/>
    </source>
</evidence>
<dbReference type="EMBL" id="JBDXMI010000001">
    <property type="protein sequence ID" value="MEO9383655.1"/>
    <property type="molecule type" value="Genomic_DNA"/>
</dbReference>
<dbReference type="Proteomes" id="UP001462502">
    <property type="component" value="Unassembled WGS sequence"/>
</dbReference>
<dbReference type="InterPro" id="IPR003615">
    <property type="entry name" value="HNH_nuc"/>
</dbReference>
<comment type="caution">
    <text evidence="2">The sequence shown here is derived from an EMBL/GenBank/DDBJ whole genome shotgun (WGS) entry which is preliminary data.</text>
</comment>
<keyword evidence="2" id="KW-0255">Endonuclease</keyword>
<proteinExistence type="predicted"/>
<dbReference type="RefSeq" id="WP_347937048.1">
    <property type="nucleotide sequence ID" value="NZ_CP158160.1"/>
</dbReference>
<keyword evidence="3" id="KW-1185">Reference proteome</keyword>
<evidence type="ECO:0000313" key="3">
    <source>
        <dbReference type="Proteomes" id="UP001462502"/>
    </source>
</evidence>
<gene>
    <name evidence="2" type="ORF">ABI908_05920</name>
</gene>
<accession>A0ABV0IQV6</accession>
<dbReference type="GO" id="GO:0004519">
    <property type="term" value="F:endonuclease activity"/>
    <property type="evidence" value="ECO:0007669"/>
    <property type="project" value="UniProtKB-KW"/>
</dbReference>
<reference evidence="2 3" key="1">
    <citation type="submission" date="2024-05" db="EMBL/GenBank/DDBJ databases">
        <authorList>
            <person name="De Oliveira J.P."/>
            <person name="Noriler S.A."/>
            <person name="De Oliveira A.G."/>
            <person name="Sipoli D.S."/>
        </authorList>
    </citation>
    <scope>NUCLEOTIDE SEQUENCE [LARGE SCALE GENOMIC DNA]</scope>
    <source>
        <strain evidence="2 3">LABIM192</strain>
    </source>
</reference>
<dbReference type="Pfam" id="PF13391">
    <property type="entry name" value="HNH_2"/>
    <property type="match status" value="1"/>
</dbReference>
<organism evidence="2 3">
    <name type="scientific">Chromobacterium phragmitis</name>
    <dbReference type="NCBI Taxonomy" id="2202141"/>
    <lineage>
        <taxon>Bacteria</taxon>
        <taxon>Pseudomonadati</taxon>
        <taxon>Pseudomonadota</taxon>
        <taxon>Betaproteobacteria</taxon>
        <taxon>Neisseriales</taxon>
        <taxon>Chromobacteriaceae</taxon>
        <taxon>Chromobacterium</taxon>
    </lineage>
</organism>
<feature type="domain" description="HNH nuclease" evidence="1">
    <location>
        <begin position="153"/>
        <end position="206"/>
    </location>
</feature>
<sequence length="259" mass="28098">MNPLQRALIEKVGHDHGFEHVLASDPAGVVLASARHATSAKVVASPTGGYVLHLLAEEPALLPEMCRTFPHHCQAGSFAAVSEAGLATLLRRAADLTRALPSQAAQDYQASVAAHLAQLPAGLGGTEVERLVRQRVGQQKFREAMLDYWGGACAVTGLALPEVLRASHAKPWSECDSDAERLDVFNGFLLVANLDALFDRFLISFDNNRRILVSSRIGHTDLACLGLASDMTLRWLTDAHMTYLTWHRARCEDATSLPV</sequence>
<name>A0ABV0IQV6_9NEIS</name>
<keyword evidence="2" id="KW-0378">Hydrolase</keyword>
<evidence type="ECO:0000313" key="2">
    <source>
        <dbReference type="EMBL" id="MEO9383655.1"/>
    </source>
</evidence>
<protein>
    <submittedName>
        <fullName evidence="2">HNH endonuclease</fullName>
    </submittedName>
</protein>
<keyword evidence="2" id="KW-0540">Nuclease</keyword>